<protein>
    <submittedName>
        <fullName evidence="1">Uncharacterized protein</fullName>
    </submittedName>
</protein>
<proteinExistence type="predicted"/>
<dbReference type="KEGG" id="dtu:Dtur_0255"/>
<evidence type="ECO:0000313" key="1">
    <source>
        <dbReference type="EMBL" id="ACK41581.1"/>
    </source>
</evidence>
<dbReference type="InParanoid" id="B8E1Q6"/>
<dbReference type="EMBL" id="CP001251">
    <property type="protein sequence ID" value="ACK41581.1"/>
    <property type="molecule type" value="Genomic_DNA"/>
</dbReference>
<dbReference type="eggNOG" id="COG2885">
    <property type="taxonomic scope" value="Bacteria"/>
</dbReference>
<dbReference type="STRING" id="515635.Dtur_0255"/>
<name>B8E1Q6_DICTD</name>
<gene>
    <name evidence="1" type="ordered locus">Dtur_0255</name>
</gene>
<dbReference type="AlphaFoldDB" id="B8E1Q6"/>
<reference evidence="2" key="1">
    <citation type="journal article" date="2016" name="Front. Microbiol.">
        <title>The complete genome sequence of hyperthermophile Dictyoglomus turgidum DSM 6724 reveals a specialized carbohydrate fermentor.</title>
        <authorList>
            <person name="Brumm P.J."/>
            <person name="Gowda K."/>
            <person name="Robb F.T."/>
            <person name="Mead D.A."/>
        </authorList>
    </citation>
    <scope>NUCLEOTIDE SEQUENCE [LARGE SCALE GENOMIC DNA]</scope>
    <source>
        <strain evidence="2">DSM 6724 / Z-1310</strain>
    </source>
</reference>
<evidence type="ECO:0000313" key="2">
    <source>
        <dbReference type="Proteomes" id="UP000007719"/>
    </source>
</evidence>
<dbReference type="RefSeq" id="WP_012582666.1">
    <property type="nucleotide sequence ID" value="NC_011661.1"/>
</dbReference>
<dbReference type="HOGENOM" id="CLU_351881_0_0_0"/>
<sequence>MELFLNFSEFKIRFSNLLNLNFSPLSLYNKKVNGIYITYENNTLSLKGIISKIEGLKKYKNFYGNGTPGPYFLEDTFLTPFTEKVYLNGNLLQRDFDYAIDYKQRIISFSFVITKNDYIVIEYESPSKEIYNLSGFSLNLSALNLSYLNLEKSIENTQNSFWEVGINMEKDENNLLNLRRSFFFVNNMYSGYADYLKFALSKELFTASLEYLYAEKGYIYLTEVLGNNNLLSDSKYIHFSLSLLPFSSLSYIYDFENKITKGEEFSKQNHTLILNTNNSKAEFSYSYEKSKEEIGITYTYYPLSLNSMYKKTISNSYVSSTYSMSLSPSLDFLNSYFLVYSNDYYSDKAYFRDFSYTIGISIKSKSFELNMGEKFNKKENLNPDTPIYLAQIFMTDGVNFSFQLSYPTIDINSVSVYINNILVKNNSTFTYLFPDGSYKTYTLNLSIYENRVDLFFVDNNGIHPPPPDLSLTIYYLTIIPQESYYQSHDLQLKFTSPKISSSASLQRIEQDFIYDYLINFSARGTILKNLWIDLTNIYKIYEKNNKLLLKSVYFFLPSYIYLDLNINSFPYAKTILFKINPVLTFGEDFINFSLEHLENTYYEAYLKYLSLNLEFKKKFSQNEFKAHFYKTWRTYTSSVDTGTYLLNSESINLLRELNKSKYELFIIHEKYNTNLEKYTVIFTYIPNKSEKFTNNCLYIKGIYSALEQNYSFILQIGGNISVNF</sequence>
<accession>B8E1Q6</accession>
<dbReference type="OrthoDB" id="9815217at2"/>
<dbReference type="Proteomes" id="UP000007719">
    <property type="component" value="Chromosome"/>
</dbReference>
<organism evidence="1 2">
    <name type="scientific">Dictyoglomus turgidum (strain DSM 6724 / Z-1310)</name>
    <dbReference type="NCBI Taxonomy" id="515635"/>
    <lineage>
        <taxon>Bacteria</taxon>
        <taxon>Pseudomonadati</taxon>
        <taxon>Dictyoglomota</taxon>
        <taxon>Dictyoglomia</taxon>
        <taxon>Dictyoglomales</taxon>
        <taxon>Dictyoglomaceae</taxon>
        <taxon>Dictyoglomus</taxon>
    </lineage>
</organism>
<dbReference type="EnsemblBacteria" id="ACK41581">
    <property type="protein sequence ID" value="ACK41581"/>
    <property type="gene ID" value="Dtur_0255"/>
</dbReference>
<keyword evidence="2" id="KW-1185">Reference proteome</keyword>